<dbReference type="InterPro" id="IPR044068">
    <property type="entry name" value="CB"/>
</dbReference>
<evidence type="ECO:0000256" key="1">
    <source>
        <dbReference type="ARBA" id="ARBA00008857"/>
    </source>
</evidence>
<dbReference type="Pfam" id="PF14657">
    <property type="entry name" value="Arm-DNA-bind_4"/>
    <property type="match status" value="1"/>
</dbReference>
<evidence type="ECO:0000313" key="9">
    <source>
        <dbReference type="Proteomes" id="UP000031982"/>
    </source>
</evidence>
<keyword evidence="2" id="KW-0229">DNA integration</keyword>
<proteinExistence type="inferred from homology"/>
<dbReference type="InterPro" id="IPR011010">
    <property type="entry name" value="DNA_brk_join_enz"/>
</dbReference>
<evidence type="ECO:0000313" key="8">
    <source>
        <dbReference type="EMBL" id="KIL80154.1"/>
    </source>
</evidence>
<evidence type="ECO:0000256" key="2">
    <source>
        <dbReference type="ARBA" id="ARBA00022908"/>
    </source>
</evidence>
<dbReference type="PROSITE" id="PS51898">
    <property type="entry name" value="TYR_RECOMBINASE"/>
    <property type="match status" value="1"/>
</dbReference>
<feature type="domain" description="Tyr recombinase" evidence="6">
    <location>
        <begin position="163"/>
        <end position="361"/>
    </location>
</feature>
<dbReference type="Gene3D" id="1.10.150.130">
    <property type="match status" value="1"/>
</dbReference>
<comment type="caution">
    <text evidence="8">The sequence shown here is derived from an EMBL/GenBank/DDBJ whole genome shotgun (WGS) entry which is preliminary data.</text>
</comment>
<organism evidence="8 9">
    <name type="scientific">Bacillus badius</name>
    <dbReference type="NCBI Taxonomy" id="1455"/>
    <lineage>
        <taxon>Bacteria</taxon>
        <taxon>Bacillati</taxon>
        <taxon>Bacillota</taxon>
        <taxon>Bacilli</taxon>
        <taxon>Bacillales</taxon>
        <taxon>Bacillaceae</taxon>
        <taxon>Pseudobacillus</taxon>
    </lineage>
</organism>
<accession>A0ABR5AZP2</accession>
<dbReference type="InterPro" id="IPR028259">
    <property type="entry name" value="AP2-like_int_N"/>
</dbReference>
<protein>
    <submittedName>
        <fullName evidence="8">Phage integrase</fullName>
    </submittedName>
</protein>
<name>A0ABR5AZP2_BACBA</name>
<dbReference type="Proteomes" id="UP000031982">
    <property type="component" value="Unassembled WGS sequence"/>
</dbReference>
<dbReference type="Pfam" id="PF00589">
    <property type="entry name" value="Phage_integrase"/>
    <property type="match status" value="1"/>
</dbReference>
<keyword evidence="4" id="KW-0233">DNA recombination</keyword>
<evidence type="ECO:0000256" key="5">
    <source>
        <dbReference type="PROSITE-ProRule" id="PRU01248"/>
    </source>
</evidence>
<dbReference type="InterPro" id="IPR013762">
    <property type="entry name" value="Integrase-like_cat_sf"/>
</dbReference>
<keyword evidence="3 5" id="KW-0238">DNA-binding</keyword>
<evidence type="ECO:0000256" key="3">
    <source>
        <dbReference type="ARBA" id="ARBA00023125"/>
    </source>
</evidence>
<dbReference type="PROSITE" id="PS51900">
    <property type="entry name" value="CB"/>
    <property type="match status" value="1"/>
</dbReference>
<dbReference type="SUPFAM" id="SSF56349">
    <property type="entry name" value="DNA breaking-rejoining enzymes"/>
    <property type="match status" value="1"/>
</dbReference>
<dbReference type="PANTHER" id="PTHR30349">
    <property type="entry name" value="PHAGE INTEGRASE-RELATED"/>
    <property type="match status" value="1"/>
</dbReference>
<dbReference type="CDD" id="cd01189">
    <property type="entry name" value="INT_ICEBs1_C_like"/>
    <property type="match status" value="1"/>
</dbReference>
<dbReference type="Gene3D" id="1.10.443.10">
    <property type="entry name" value="Intergrase catalytic core"/>
    <property type="match status" value="1"/>
</dbReference>
<dbReference type="InterPro" id="IPR002104">
    <property type="entry name" value="Integrase_catalytic"/>
</dbReference>
<dbReference type="InterPro" id="IPR010998">
    <property type="entry name" value="Integrase_recombinase_N"/>
</dbReference>
<dbReference type="EMBL" id="JXLP01000001">
    <property type="protein sequence ID" value="KIL80154.1"/>
    <property type="molecule type" value="Genomic_DNA"/>
</dbReference>
<dbReference type="PANTHER" id="PTHR30349:SF64">
    <property type="entry name" value="PROPHAGE INTEGRASE INTD-RELATED"/>
    <property type="match status" value="1"/>
</dbReference>
<feature type="domain" description="Core-binding (CB)" evidence="7">
    <location>
        <begin position="62"/>
        <end position="144"/>
    </location>
</feature>
<sequence length="372" mass="42167">MGYVKKDGSSWYYATELGTDPVTGTRKRKKKRGFKTKKEAEKALALVEAEVLKGTYFEQSNILFKDHLTDWFKTKKNSINIQTAQTYQSYLKNRVIPQLGCIKLAHLTPKLLQDYVNNLIEEGLSSSTIKKAYNVIKASLDFAVDMELLSSNPAKKIQLPKERKAKITVWELNDVRTFLEVAAHHRWYIAFHLAITTGMRRGEILGLRWKDIDLEKGVLYVRQTLSKDEKQFLTGAKTISGVRSIKLSKETVVILKKHKATISKAKLKCGPAYEDYDLVICTAGGTPVNPENLKRSYMQLIQQAGVPKIRFHDLRHTHATMLLSQGVHAKVISERLGHSNIKTTLDIYSHVLPNMQQEAANQIDELLSKANS</sequence>
<dbReference type="RefSeq" id="WP_082040149.1">
    <property type="nucleotide sequence ID" value="NZ_JARTHD010000056.1"/>
</dbReference>
<reference evidence="8 9" key="1">
    <citation type="submission" date="2015-01" db="EMBL/GenBank/DDBJ databases">
        <title>Genome Assembly of Bacillus badius MTCC 1458.</title>
        <authorList>
            <person name="Verma A."/>
            <person name="Khatri I."/>
            <person name="Mual P."/>
            <person name="Subramanian S."/>
            <person name="Krishnamurthi S."/>
        </authorList>
    </citation>
    <scope>NUCLEOTIDE SEQUENCE [LARGE SCALE GENOMIC DNA]</scope>
    <source>
        <strain evidence="8 9">MTCC 1458</strain>
    </source>
</reference>
<gene>
    <name evidence="8" type="ORF">SD77_0002</name>
</gene>
<evidence type="ECO:0000259" key="6">
    <source>
        <dbReference type="PROSITE" id="PS51898"/>
    </source>
</evidence>
<evidence type="ECO:0000259" key="7">
    <source>
        <dbReference type="PROSITE" id="PS51900"/>
    </source>
</evidence>
<comment type="similarity">
    <text evidence="1">Belongs to the 'phage' integrase family.</text>
</comment>
<keyword evidence="9" id="KW-1185">Reference proteome</keyword>
<dbReference type="InterPro" id="IPR050090">
    <property type="entry name" value="Tyrosine_recombinase_XerCD"/>
</dbReference>
<dbReference type="InterPro" id="IPR004107">
    <property type="entry name" value="Integrase_SAM-like_N"/>
</dbReference>
<evidence type="ECO:0000256" key="4">
    <source>
        <dbReference type="ARBA" id="ARBA00023172"/>
    </source>
</evidence>
<dbReference type="Pfam" id="PF14659">
    <property type="entry name" value="Phage_int_SAM_3"/>
    <property type="match status" value="1"/>
</dbReference>